<dbReference type="Gene3D" id="3.40.50.300">
    <property type="entry name" value="P-loop containing nucleotide triphosphate hydrolases"/>
    <property type="match status" value="1"/>
</dbReference>
<organism evidence="1 2">
    <name type="scientific">Pseudoroseicyclus tamaricis</name>
    <dbReference type="NCBI Taxonomy" id="2705421"/>
    <lineage>
        <taxon>Bacteria</taxon>
        <taxon>Pseudomonadati</taxon>
        <taxon>Pseudomonadota</taxon>
        <taxon>Alphaproteobacteria</taxon>
        <taxon>Rhodobacterales</taxon>
        <taxon>Paracoccaceae</taxon>
        <taxon>Pseudoroseicyclus</taxon>
    </lineage>
</organism>
<keyword evidence="2" id="KW-1185">Reference proteome</keyword>
<evidence type="ECO:0000313" key="2">
    <source>
        <dbReference type="Proteomes" id="UP000474757"/>
    </source>
</evidence>
<sequence length="216" mass="24458">MASLFIPSRNALFLHLPKTAGYSVSTALAEAFPDTQSYPVRDMSRAESAASYLGERLDPAVFARTWSFCFVRNPWDWAVSGWLHVTRNTGAYGDSPPSFAEFLTGSWDQGLKRNPNPRKFNSPQTFVAYHTQLTQSEHLAGRNGEDPVPLAFYARFEQLSQDWARICDRLGRAISLPHQNKSQRGHYTDYYTDPLREIVARRNAALIARFGYAFGE</sequence>
<accession>A0A6B2JV74</accession>
<dbReference type="Proteomes" id="UP000474757">
    <property type="component" value="Unassembled WGS sequence"/>
</dbReference>
<gene>
    <name evidence="1" type="ORF">GZA08_06050</name>
</gene>
<dbReference type="GO" id="GO:0016740">
    <property type="term" value="F:transferase activity"/>
    <property type="evidence" value="ECO:0007669"/>
    <property type="project" value="UniProtKB-KW"/>
</dbReference>
<comment type="caution">
    <text evidence="1">The sequence shown here is derived from an EMBL/GenBank/DDBJ whole genome shotgun (WGS) entry which is preliminary data.</text>
</comment>
<dbReference type="SUPFAM" id="SSF52540">
    <property type="entry name" value="P-loop containing nucleoside triphosphate hydrolases"/>
    <property type="match status" value="1"/>
</dbReference>
<dbReference type="AlphaFoldDB" id="A0A6B2JV74"/>
<dbReference type="InterPro" id="IPR027417">
    <property type="entry name" value="P-loop_NTPase"/>
</dbReference>
<proteinExistence type="predicted"/>
<protein>
    <submittedName>
        <fullName evidence="1">Sulfotransferase family protein</fullName>
    </submittedName>
</protein>
<dbReference type="EMBL" id="JAAGAB010000001">
    <property type="protein sequence ID" value="NDV00529.1"/>
    <property type="molecule type" value="Genomic_DNA"/>
</dbReference>
<reference evidence="1 2" key="1">
    <citation type="submission" date="2020-02" db="EMBL/GenBank/DDBJ databases">
        <title>Pseudoroseicyclus tamarix, sp. nov., isolated from offshore sediment of a Tamarix chinensis forest.</title>
        <authorList>
            <person name="Gai Y."/>
        </authorList>
    </citation>
    <scope>NUCLEOTIDE SEQUENCE [LARGE SCALE GENOMIC DNA]</scope>
    <source>
        <strain evidence="1 2">CLL3-39</strain>
    </source>
</reference>
<evidence type="ECO:0000313" key="1">
    <source>
        <dbReference type="EMBL" id="NDV00529.1"/>
    </source>
</evidence>
<name>A0A6B2JV74_9RHOB</name>
<dbReference type="RefSeq" id="WP_163890927.1">
    <property type="nucleotide sequence ID" value="NZ_JAAFYS010000001.1"/>
</dbReference>
<keyword evidence="1" id="KW-0808">Transferase</keyword>